<comment type="caution">
    <text evidence="3">The sequence shown here is derived from an EMBL/GenBank/DDBJ whole genome shotgun (WGS) entry which is preliminary data.</text>
</comment>
<dbReference type="VEuPathDB" id="FungiDB:H310_06673"/>
<dbReference type="AlphaFoldDB" id="A0A3R6ZR96"/>
<evidence type="ECO:0000313" key="3">
    <source>
        <dbReference type="EMBL" id="RHY30503.1"/>
    </source>
</evidence>
<dbReference type="EMBL" id="QUSY01000309">
    <property type="protein sequence ID" value="RHY30503.1"/>
    <property type="molecule type" value="Genomic_DNA"/>
</dbReference>
<accession>A0A3R6ZR96</accession>
<feature type="compositionally biased region" description="Polar residues" evidence="2">
    <location>
        <begin position="140"/>
        <end position="159"/>
    </location>
</feature>
<feature type="region of interest" description="Disordered" evidence="2">
    <location>
        <begin position="140"/>
        <end position="161"/>
    </location>
</feature>
<reference evidence="3 4" key="1">
    <citation type="submission" date="2018-08" db="EMBL/GenBank/DDBJ databases">
        <title>Aphanomyces genome sequencing and annotation.</title>
        <authorList>
            <person name="Minardi D."/>
            <person name="Oidtmann B."/>
            <person name="Van Der Giezen M."/>
            <person name="Studholme D.J."/>
        </authorList>
    </citation>
    <scope>NUCLEOTIDE SEQUENCE [LARGE SCALE GENOMIC DNA]</scope>
    <source>
        <strain evidence="3 4">NJM0002</strain>
    </source>
</reference>
<name>A0A3R6ZR96_9STRA</name>
<dbReference type="Proteomes" id="UP000285060">
    <property type="component" value="Unassembled WGS sequence"/>
</dbReference>
<gene>
    <name evidence="3" type="ORF">DYB32_004264</name>
</gene>
<dbReference type="VEuPathDB" id="FungiDB:H310_06671"/>
<keyword evidence="4" id="KW-1185">Reference proteome</keyword>
<feature type="compositionally biased region" description="Acidic residues" evidence="2">
    <location>
        <begin position="483"/>
        <end position="503"/>
    </location>
</feature>
<evidence type="ECO:0000313" key="4">
    <source>
        <dbReference type="Proteomes" id="UP000285060"/>
    </source>
</evidence>
<sequence length="512" mass="57597">MASSSLWGALAANVASYGKDLTQDIRDIVSGADDEHIVEKNESVEVTGQDEDLSAYIEDLERSLIRKKQETEAAYKKNLREQAQRQLQAVLSQQKQDKARHAIEMHDALASFDAKLAAATQEAHRWRVESERLRASSTLKVAEDTTPNDLPSSESTRASVETHPDVVDAAALLASVLHADDLIEDGPRKVRCQCTTFAFDAKALQNALTTFLVAQGDSVDQPVSLAECKLKLDQIGIARRMEQQRLVELDHATSQFQRDLTELQELQATVATQRDTDDLVDRNMELERMLYTVKDELAQVKSQLTLERAQWVQHERANTSAISEAQWFELKSNLALVEADKNVAEQVCRSLFHAEVAAARMRQTSIEDVDVLMQSMAKKDLEIERLRNPITPPLLQPRRDKESNGRTTYQRETVVQFASSCPAQVGFLHMPRHAATMTAPFPASDDLSKSPSLAVMRSMESLRRERLSSHTDNRLSLDRLCLEEQDEDKEDESDDDDAANFEMDDVFVFEAQ</sequence>
<evidence type="ECO:0000256" key="2">
    <source>
        <dbReference type="SAM" id="MobiDB-lite"/>
    </source>
</evidence>
<feature type="region of interest" description="Disordered" evidence="2">
    <location>
        <begin position="464"/>
        <end position="503"/>
    </location>
</feature>
<protein>
    <submittedName>
        <fullName evidence="3">Uncharacterized protein</fullName>
    </submittedName>
</protein>
<feature type="compositionally biased region" description="Basic and acidic residues" evidence="2">
    <location>
        <begin position="464"/>
        <end position="482"/>
    </location>
</feature>
<feature type="coiled-coil region" evidence="1">
    <location>
        <begin position="57"/>
        <end position="96"/>
    </location>
</feature>
<keyword evidence="1" id="KW-0175">Coiled coil</keyword>
<evidence type="ECO:0000256" key="1">
    <source>
        <dbReference type="SAM" id="Coils"/>
    </source>
</evidence>
<proteinExistence type="predicted"/>
<organism evidence="3 4">
    <name type="scientific">Aphanomyces invadans</name>
    <dbReference type="NCBI Taxonomy" id="157072"/>
    <lineage>
        <taxon>Eukaryota</taxon>
        <taxon>Sar</taxon>
        <taxon>Stramenopiles</taxon>
        <taxon>Oomycota</taxon>
        <taxon>Saprolegniomycetes</taxon>
        <taxon>Saprolegniales</taxon>
        <taxon>Verrucalvaceae</taxon>
        <taxon>Aphanomyces</taxon>
    </lineage>
</organism>